<dbReference type="OrthoDB" id="9790442at2"/>
<dbReference type="Gene3D" id="3.40.50.2300">
    <property type="match status" value="1"/>
</dbReference>
<dbReference type="Gene3D" id="6.10.250.690">
    <property type="match status" value="1"/>
</dbReference>
<dbReference type="GO" id="GO:0000976">
    <property type="term" value="F:transcription cis-regulatory region binding"/>
    <property type="evidence" value="ECO:0007669"/>
    <property type="project" value="TreeGrafter"/>
</dbReference>
<dbReference type="PROSITE" id="PS51755">
    <property type="entry name" value="OMPR_PHOB"/>
    <property type="match status" value="1"/>
</dbReference>
<dbReference type="Gene3D" id="1.10.10.10">
    <property type="entry name" value="Winged helix-like DNA-binding domain superfamily/Winged helix DNA-binding domain"/>
    <property type="match status" value="1"/>
</dbReference>
<dbReference type="CDD" id="cd17574">
    <property type="entry name" value="REC_OmpR"/>
    <property type="match status" value="1"/>
</dbReference>
<evidence type="ECO:0000313" key="16">
    <source>
        <dbReference type="EMBL" id="GEM04868.1"/>
    </source>
</evidence>
<keyword evidence="4" id="KW-0902">Two-component regulatory system</keyword>
<dbReference type="SMART" id="SM00448">
    <property type="entry name" value="REC"/>
    <property type="match status" value="1"/>
</dbReference>
<feature type="domain" description="Response regulatory" evidence="14">
    <location>
        <begin position="3"/>
        <end position="116"/>
    </location>
</feature>
<keyword evidence="5" id="KW-0805">Transcription regulation</keyword>
<evidence type="ECO:0000259" key="14">
    <source>
        <dbReference type="PROSITE" id="PS50110"/>
    </source>
</evidence>
<dbReference type="PANTHER" id="PTHR48111">
    <property type="entry name" value="REGULATOR OF RPOS"/>
    <property type="match status" value="1"/>
</dbReference>
<accession>A0A1I6U054</accession>
<dbReference type="CDD" id="cd00383">
    <property type="entry name" value="trans_reg_C"/>
    <property type="match status" value="1"/>
</dbReference>
<evidence type="ECO:0000256" key="3">
    <source>
        <dbReference type="ARBA" id="ARBA00022553"/>
    </source>
</evidence>
<feature type="DNA-binding region" description="OmpR/PhoB-type" evidence="13">
    <location>
        <begin position="124"/>
        <end position="221"/>
    </location>
</feature>
<dbReference type="InterPro" id="IPR036388">
    <property type="entry name" value="WH-like_DNA-bd_sf"/>
</dbReference>
<keyword evidence="6" id="KW-0843">Virulence</keyword>
<dbReference type="InterPro" id="IPR001789">
    <property type="entry name" value="Sig_transdc_resp-reg_receiver"/>
</dbReference>
<evidence type="ECO:0000313" key="18">
    <source>
        <dbReference type="Proteomes" id="UP000199139"/>
    </source>
</evidence>
<evidence type="ECO:0000256" key="6">
    <source>
        <dbReference type="ARBA" id="ARBA00023026"/>
    </source>
</evidence>
<name>A0A1I6U054_9BACI</name>
<dbReference type="GO" id="GO:0000156">
    <property type="term" value="F:phosphorelay response regulator activity"/>
    <property type="evidence" value="ECO:0007669"/>
    <property type="project" value="TreeGrafter"/>
</dbReference>
<reference evidence="16 19" key="2">
    <citation type="submission" date="2019-07" db="EMBL/GenBank/DDBJ databases">
        <title>Whole genome shotgun sequence of Halolactibacillus miurensis NBRC 100873.</title>
        <authorList>
            <person name="Hosoyama A."/>
            <person name="Uohara A."/>
            <person name="Ohji S."/>
            <person name="Ichikawa N."/>
        </authorList>
    </citation>
    <scope>NUCLEOTIDE SEQUENCE [LARGE SCALE GENOMIC DNA]</scope>
    <source>
        <strain evidence="16 19">NBRC 100873</strain>
    </source>
</reference>
<evidence type="ECO:0000256" key="2">
    <source>
        <dbReference type="ARBA" id="ARBA00022490"/>
    </source>
</evidence>
<comment type="subcellular location">
    <subcellularLocation>
        <location evidence="1">Cytoplasm</location>
    </subcellularLocation>
</comment>
<dbReference type="PANTHER" id="PTHR48111:SF49">
    <property type="entry name" value="HEME RESPONSE REGULATOR HSSR"/>
    <property type="match status" value="1"/>
</dbReference>
<dbReference type="EMBL" id="FPAI01000020">
    <property type="protein sequence ID" value="SFS94774.1"/>
    <property type="molecule type" value="Genomic_DNA"/>
</dbReference>
<keyword evidence="3 12" id="KW-0597">Phosphoprotein</keyword>
<keyword evidence="7 13" id="KW-0238">DNA-binding</keyword>
<evidence type="ECO:0000313" key="19">
    <source>
        <dbReference type="Proteomes" id="UP000321773"/>
    </source>
</evidence>
<keyword evidence="2" id="KW-0963">Cytoplasm</keyword>
<dbReference type="SMART" id="SM00862">
    <property type="entry name" value="Trans_reg_C"/>
    <property type="match status" value="1"/>
</dbReference>
<sequence length="224" mass="25848">MITILVADDDRHIRQLIRLYLEKENFVVVEACDGEEALDQLEKNRIDLAVIDVMMPRVNGIELVESIRIFSDLPILLVTAKGESDDKVIGFEAGTDDYLVKPFDPIELVLRVKALLKRHHVLHDKKLEINKTTLDLEQLTVTTEQAVIQLKKKEMALLFTLAEEKGRILTRQQLLDKVWGYDYEGDERTVDVHIKRLREKMHNLHAFEIVTVRGLGYQLKVEAP</sequence>
<evidence type="ECO:0000256" key="11">
    <source>
        <dbReference type="ARBA" id="ARBA00039976"/>
    </source>
</evidence>
<keyword evidence="19" id="KW-1185">Reference proteome</keyword>
<dbReference type="InterPro" id="IPR011006">
    <property type="entry name" value="CheY-like_superfamily"/>
</dbReference>
<reference evidence="17 18" key="1">
    <citation type="submission" date="2016-10" db="EMBL/GenBank/DDBJ databases">
        <authorList>
            <person name="de Groot N.N."/>
        </authorList>
    </citation>
    <scope>NUCLEOTIDE SEQUENCE [LARGE SCALE GENOMIC DNA]</scope>
    <source>
        <strain evidence="17 18">DSM 17074</strain>
    </source>
</reference>
<feature type="domain" description="OmpR/PhoB-type" evidence="15">
    <location>
        <begin position="124"/>
        <end position="221"/>
    </location>
</feature>
<evidence type="ECO:0000259" key="15">
    <source>
        <dbReference type="PROSITE" id="PS51755"/>
    </source>
</evidence>
<evidence type="ECO:0000256" key="13">
    <source>
        <dbReference type="PROSITE-ProRule" id="PRU01091"/>
    </source>
</evidence>
<dbReference type="RefSeq" id="WP_062322453.1">
    <property type="nucleotide sequence ID" value="NZ_BJWJ01000019.1"/>
</dbReference>
<dbReference type="InterPro" id="IPR001867">
    <property type="entry name" value="OmpR/PhoB-type_DNA-bd"/>
</dbReference>
<dbReference type="SUPFAM" id="SSF52172">
    <property type="entry name" value="CheY-like"/>
    <property type="match status" value="1"/>
</dbReference>
<evidence type="ECO:0000256" key="12">
    <source>
        <dbReference type="PROSITE-ProRule" id="PRU00169"/>
    </source>
</evidence>
<evidence type="ECO:0000256" key="9">
    <source>
        <dbReference type="ARBA" id="ARBA00023163"/>
    </source>
</evidence>
<dbReference type="InterPro" id="IPR039420">
    <property type="entry name" value="WalR-like"/>
</dbReference>
<dbReference type="Proteomes" id="UP000199139">
    <property type="component" value="Unassembled WGS sequence"/>
</dbReference>
<dbReference type="Pfam" id="PF00072">
    <property type="entry name" value="Response_reg"/>
    <property type="match status" value="1"/>
</dbReference>
<dbReference type="STRING" id="306541.SAMN05421668_12014"/>
<gene>
    <name evidence="16" type="ORF">HMI01_18560</name>
    <name evidence="17" type="ORF">SAMN05421668_12014</name>
</gene>
<dbReference type="GO" id="GO:0005829">
    <property type="term" value="C:cytosol"/>
    <property type="evidence" value="ECO:0007669"/>
    <property type="project" value="TreeGrafter"/>
</dbReference>
<dbReference type="Pfam" id="PF00486">
    <property type="entry name" value="Trans_reg_C"/>
    <property type="match status" value="1"/>
</dbReference>
<dbReference type="GO" id="GO:0032993">
    <property type="term" value="C:protein-DNA complex"/>
    <property type="evidence" value="ECO:0007669"/>
    <property type="project" value="TreeGrafter"/>
</dbReference>
<dbReference type="FunFam" id="1.10.10.10:FF:000018">
    <property type="entry name" value="DNA-binding response regulator ResD"/>
    <property type="match status" value="1"/>
</dbReference>
<feature type="modified residue" description="4-aspartylphosphate" evidence="12">
    <location>
        <position position="52"/>
    </location>
</feature>
<dbReference type="Proteomes" id="UP000321773">
    <property type="component" value="Unassembled WGS sequence"/>
</dbReference>
<dbReference type="PROSITE" id="PS50110">
    <property type="entry name" value="RESPONSE_REGULATORY"/>
    <property type="match status" value="1"/>
</dbReference>
<protein>
    <recommendedName>
        <fullName evidence="11">Heme response regulator HssR</fullName>
    </recommendedName>
</protein>
<keyword evidence="9" id="KW-0804">Transcription</keyword>
<evidence type="ECO:0000256" key="1">
    <source>
        <dbReference type="ARBA" id="ARBA00004496"/>
    </source>
</evidence>
<evidence type="ECO:0000256" key="8">
    <source>
        <dbReference type="ARBA" id="ARBA00023159"/>
    </source>
</evidence>
<dbReference type="GO" id="GO:0006355">
    <property type="term" value="P:regulation of DNA-templated transcription"/>
    <property type="evidence" value="ECO:0007669"/>
    <property type="project" value="InterPro"/>
</dbReference>
<comment type="function">
    <text evidence="10">Member of the two-component regulatory system HssS/HssR involved in intracellular heme homeostasis and tempering of staphylococcal virulence. Phosphorylated HssR binds to a direct repeat sequence within hrtAB promoter and activates the expression of hrtAB, an efflux pump, in response to extracellular heme, hemin, hemoglobin or blood.</text>
</comment>
<proteinExistence type="predicted"/>
<dbReference type="EMBL" id="BJWJ01000019">
    <property type="protein sequence ID" value="GEM04868.1"/>
    <property type="molecule type" value="Genomic_DNA"/>
</dbReference>
<evidence type="ECO:0000256" key="5">
    <source>
        <dbReference type="ARBA" id="ARBA00023015"/>
    </source>
</evidence>
<dbReference type="AlphaFoldDB" id="A0A1I6U054"/>
<keyword evidence="8" id="KW-0010">Activator</keyword>
<evidence type="ECO:0000313" key="17">
    <source>
        <dbReference type="EMBL" id="SFS94774.1"/>
    </source>
</evidence>
<evidence type="ECO:0000256" key="4">
    <source>
        <dbReference type="ARBA" id="ARBA00023012"/>
    </source>
</evidence>
<evidence type="ECO:0000256" key="7">
    <source>
        <dbReference type="ARBA" id="ARBA00023125"/>
    </source>
</evidence>
<evidence type="ECO:0000256" key="10">
    <source>
        <dbReference type="ARBA" id="ARBA00037471"/>
    </source>
</evidence>
<organism evidence="17 18">
    <name type="scientific">Halolactibacillus miurensis</name>
    <dbReference type="NCBI Taxonomy" id="306541"/>
    <lineage>
        <taxon>Bacteria</taxon>
        <taxon>Bacillati</taxon>
        <taxon>Bacillota</taxon>
        <taxon>Bacilli</taxon>
        <taxon>Bacillales</taxon>
        <taxon>Bacillaceae</taxon>
        <taxon>Halolactibacillus</taxon>
    </lineage>
</organism>